<dbReference type="GO" id="GO:0005975">
    <property type="term" value="P:carbohydrate metabolic process"/>
    <property type="evidence" value="ECO:0007669"/>
    <property type="project" value="InterPro"/>
</dbReference>
<dbReference type="Gene3D" id="2.60.120.260">
    <property type="entry name" value="Galactose-binding domain-like"/>
    <property type="match status" value="1"/>
</dbReference>
<evidence type="ECO:0000259" key="2">
    <source>
        <dbReference type="Pfam" id="PF16335"/>
    </source>
</evidence>
<dbReference type="PANTHER" id="PTHR31987">
    <property type="entry name" value="GLUTAMINASE A-RELATED"/>
    <property type="match status" value="1"/>
</dbReference>
<dbReference type="EMBL" id="WRXN01000011">
    <property type="protein sequence ID" value="MVT11026.1"/>
    <property type="molecule type" value="Genomic_DNA"/>
</dbReference>
<sequence>MERTLGIAAMLLTQQLYAQQQQAPAYPLVTHDPYFSVWSASDKLTASPTRHWTGTEQSLTGFIKVDGVTYRVLGARGESYNSVVAAADENAYTCRYTETAPAQGWEENSFNDAGWSAGTAPFTDDAERNGGTAWKSREIWMRRTFSLKNTNLEDLFLKIYHDDGAEVYLNGEQIYFRNSVLNHMGYFAVSESAKKKLRKENNVLAIHVTNTGGAAWLDAGFSVKEKDTDIGKVQEGEQKGVAIDATRTIYTFTCGKADVSLAFTSPLLLNDLDLLSRPVTYITYKVKSNDGAKHDVELYFGASSDLAVNTSAQEVTAQQYSNVGLSILKTGTVAQPVLAKKGDDLRIDWGYLYVAVPQSPAVKQYITKGSQALTSFIGKSRPETVTGGRKLVLNTVVALGKVDKEKEQVIMLGYDDLYSIQYFGTNLMPWWKKDASYTFEKELQKAASGYTSIIQRCAAFDKELYESTRKAGGENYAKLCVLGYRQSIAAHKLVKSPQGEILFLSKENFSNGCINTVDVTYPSAPLYLVYNPELMKGMLNGIFYFSESGKYTQPYAAHDLGTYPLANGQVYGEGMPVEESGNMIILTAAIARAEGNANYAKQHWKTLTTWAEYLLKEGFDPANQLCTDDFAGHLARNANLSVKAIVGLGCYAMLAEQLGDKATADKYRQAAKEMVPKWMQLADDGDHYTLAFENKGTWSQKYNLVWDKVLGLGLFPSSVYEKEIKYYLTRQEQFGLPLDSRKKYTKSDWILWTAVLANNRADFSALVDPVYKYAVETPTRVPLSDWHETTDGRMVGFQARSVVGGYYMQLLGDTIKK</sequence>
<feature type="domain" description="Glutaminase A N-terminal" evidence="3">
    <location>
        <begin position="246"/>
        <end position="466"/>
    </location>
</feature>
<reference evidence="4 5" key="1">
    <citation type="submission" date="2019-12" db="EMBL/GenBank/DDBJ databases">
        <title>Chitinophaga sp. strain ysch24 (GDMCC 1.1355), whole genome shotgun sequence.</title>
        <authorList>
            <person name="Zhang X."/>
        </authorList>
    </citation>
    <scope>NUCLEOTIDE SEQUENCE [LARGE SCALE GENOMIC DNA]</scope>
    <source>
        <strain evidence="5">ysch24</strain>
    </source>
</reference>
<protein>
    <submittedName>
        <fullName evidence="4">DUF4965 domain-containing protein</fullName>
    </submittedName>
</protein>
<dbReference type="RefSeq" id="WP_157308452.1">
    <property type="nucleotide sequence ID" value="NZ_WRXN01000011.1"/>
</dbReference>
<feature type="domain" description="DUF4964" evidence="1">
    <location>
        <begin position="19"/>
        <end position="76"/>
    </location>
</feature>
<evidence type="ECO:0000313" key="4">
    <source>
        <dbReference type="EMBL" id="MVT11026.1"/>
    </source>
</evidence>
<organism evidence="4 5">
    <name type="scientific">Chitinophaga tropicalis</name>
    <dbReference type="NCBI Taxonomy" id="2683588"/>
    <lineage>
        <taxon>Bacteria</taxon>
        <taxon>Pseudomonadati</taxon>
        <taxon>Bacteroidota</taxon>
        <taxon>Chitinophagia</taxon>
        <taxon>Chitinophagales</taxon>
        <taxon>Chitinophagaceae</taxon>
        <taxon>Chitinophaga</taxon>
    </lineage>
</organism>
<accession>A0A7K1U9N4</accession>
<evidence type="ECO:0000313" key="5">
    <source>
        <dbReference type="Proteomes" id="UP000461730"/>
    </source>
</evidence>
<gene>
    <name evidence="4" type="ORF">GO493_22350</name>
</gene>
<dbReference type="InterPro" id="IPR032515">
    <property type="entry name" value="DUF4964"/>
</dbReference>
<dbReference type="InterPro" id="IPR012341">
    <property type="entry name" value="6hp_glycosidase-like_sf"/>
</dbReference>
<dbReference type="Gene3D" id="1.50.10.10">
    <property type="match status" value="1"/>
</dbReference>
<comment type="caution">
    <text evidence="4">The sequence shown here is derived from an EMBL/GenBank/DDBJ whole genome shotgun (WGS) entry which is preliminary data.</text>
</comment>
<name>A0A7K1U9N4_9BACT</name>
<dbReference type="InterPro" id="IPR033433">
    <property type="entry name" value="GtaA_N"/>
</dbReference>
<feature type="domain" description="Glutaminase A central" evidence="2">
    <location>
        <begin position="473"/>
        <end position="810"/>
    </location>
</feature>
<dbReference type="InterPro" id="IPR032514">
    <property type="entry name" value="GtaA_central"/>
</dbReference>
<dbReference type="InterPro" id="IPR008928">
    <property type="entry name" value="6-hairpin_glycosidase_sf"/>
</dbReference>
<dbReference type="AlphaFoldDB" id="A0A7K1U9N4"/>
<dbReference type="Pfam" id="PF16334">
    <property type="entry name" value="DUF4964"/>
    <property type="match status" value="1"/>
</dbReference>
<dbReference type="SUPFAM" id="SSF48208">
    <property type="entry name" value="Six-hairpin glycosidases"/>
    <property type="match status" value="1"/>
</dbReference>
<dbReference type="Proteomes" id="UP000461730">
    <property type="component" value="Unassembled WGS sequence"/>
</dbReference>
<dbReference type="Pfam" id="PF17168">
    <property type="entry name" value="DUF5127"/>
    <property type="match status" value="1"/>
</dbReference>
<dbReference type="Pfam" id="PF16335">
    <property type="entry name" value="GtaA_6_Hairpin"/>
    <property type="match status" value="1"/>
</dbReference>
<dbReference type="SUPFAM" id="SSF49785">
    <property type="entry name" value="Galactose-binding domain-like"/>
    <property type="match status" value="1"/>
</dbReference>
<proteinExistence type="predicted"/>
<keyword evidence="5" id="KW-1185">Reference proteome</keyword>
<dbReference type="InterPro" id="IPR008979">
    <property type="entry name" value="Galactose-bd-like_sf"/>
</dbReference>
<dbReference type="InterPro" id="IPR052743">
    <property type="entry name" value="Glutaminase_GtaA"/>
</dbReference>
<evidence type="ECO:0000259" key="3">
    <source>
        <dbReference type="Pfam" id="PF17168"/>
    </source>
</evidence>
<evidence type="ECO:0000259" key="1">
    <source>
        <dbReference type="Pfam" id="PF16334"/>
    </source>
</evidence>
<dbReference type="PANTHER" id="PTHR31987:SF1">
    <property type="entry name" value="GLUTAMINASE A"/>
    <property type="match status" value="1"/>
</dbReference>